<evidence type="ECO:0000313" key="3">
    <source>
        <dbReference type="Proteomes" id="UP000297703"/>
    </source>
</evidence>
<reference evidence="2 3" key="1">
    <citation type="submission" date="2019-04" db="EMBL/GenBank/DDBJ databases">
        <title>Draft genome of the big-headed turtle Platysternon megacephalum.</title>
        <authorList>
            <person name="Gong S."/>
        </authorList>
    </citation>
    <scope>NUCLEOTIDE SEQUENCE [LARGE SCALE GENOMIC DNA]</scope>
    <source>
        <strain evidence="2">DO16091913</strain>
        <tissue evidence="2">Muscle</tissue>
    </source>
</reference>
<feature type="region of interest" description="Disordered" evidence="1">
    <location>
        <begin position="1"/>
        <end position="24"/>
    </location>
</feature>
<dbReference type="AlphaFoldDB" id="A0A4D9DQ16"/>
<accession>A0A4D9DQ16</accession>
<keyword evidence="3" id="KW-1185">Reference proteome</keyword>
<reference evidence="2 3" key="2">
    <citation type="submission" date="2019-04" db="EMBL/GenBank/DDBJ databases">
        <title>The genome sequence of big-headed turtle.</title>
        <authorList>
            <person name="Gong S."/>
        </authorList>
    </citation>
    <scope>NUCLEOTIDE SEQUENCE [LARGE SCALE GENOMIC DNA]</scope>
    <source>
        <strain evidence="2">DO16091913</strain>
        <tissue evidence="2">Muscle</tissue>
    </source>
</reference>
<dbReference type="EMBL" id="QXTE01000481">
    <property type="protein sequence ID" value="TFJ97549.1"/>
    <property type="molecule type" value="Genomic_DNA"/>
</dbReference>
<evidence type="ECO:0000256" key="1">
    <source>
        <dbReference type="SAM" id="MobiDB-lite"/>
    </source>
</evidence>
<sequence>MIPDEAAVSALETQTFPTAPERLRQWPPLGELSSYHAYPAPLGGPLVRSLQPGQIYQHPLPQSLQTGGPGAARPSKATTFTNPPSGTAELRAPTSGPRHTEPGAQPSRGRLLF</sequence>
<evidence type="ECO:0000313" key="2">
    <source>
        <dbReference type="EMBL" id="TFJ97549.1"/>
    </source>
</evidence>
<comment type="caution">
    <text evidence="2">The sequence shown here is derived from an EMBL/GenBank/DDBJ whole genome shotgun (WGS) entry which is preliminary data.</text>
</comment>
<dbReference type="Proteomes" id="UP000297703">
    <property type="component" value="Unassembled WGS sequence"/>
</dbReference>
<gene>
    <name evidence="2" type="ORF">DR999_PMT20611</name>
</gene>
<protein>
    <submittedName>
        <fullName evidence="2">Uncharacterized protein</fullName>
    </submittedName>
</protein>
<feature type="region of interest" description="Disordered" evidence="1">
    <location>
        <begin position="58"/>
        <end position="113"/>
    </location>
</feature>
<proteinExistence type="predicted"/>
<name>A0A4D9DQ16_9SAUR</name>
<organism evidence="2 3">
    <name type="scientific">Platysternon megacephalum</name>
    <name type="common">big-headed turtle</name>
    <dbReference type="NCBI Taxonomy" id="55544"/>
    <lineage>
        <taxon>Eukaryota</taxon>
        <taxon>Metazoa</taxon>
        <taxon>Chordata</taxon>
        <taxon>Craniata</taxon>
        <taxon>Vertebrata</taxon>
        <taxon>Euteleostomi</taxon>
        <taxon>Archelosauria</taxon>
        <taxon>Testudinata</taxon>
        <taxon>Testudines</taxon>
        <taxon>Cryptodira</taxon>
        <taxon>Durocryptodira</taxon>
        <taxon>Testudinoidea</taxon>
        <taxon>Platysternidae</taxon>
        <taxon>Platysternon</taxon>
    </lineage>
</organism>
<feature type="compositionally biased region" description="Polar residues" evidence="1">
    <location>
        <begin position="76"/>
        <end position="85"/>
    </location>
</feature>